<evidence type="ECO:0000313" key="2">
    <source>
        <dbReference type="Proteomes" id="UP000838748"/>
    </source>
</evidence>
<sequence length="489" mass="55730">MTTLQHPLPDNQKDSLDVEPIVLTDVFKKLGEQIRSEVQQSLQREKVLQVSRYHQHLLTHLPNHMLVKMQAHLGSSSLPLVANSQFNVLDAYKPQDPAARYSTQNLVQLSAFEVSEVSHQLSNMQVELESKAPLFVEQFSFDLWVNPELWSQFDYQLARLKYALLNNAELTVTAQYEDGSEQPIPATLSGLDGWTLACNDALFLRSTSPEFDLGMRLSFGKVPHQDKRVRVKSFKLLFEFDGEVLLSPALKTAQSPLLSTNIVPLFNLYEDLSVAMPLDFRQEQINLHHSNDITARPFYVRQLFLNQNLYKPYHQLGESEFVFHRESAALLYTPHDIQQAVATKQKLSARIFWNQDKPLPQLPQISTAAINTQRAEFEVIKAAEAKHFYDINTLEQVGMTLQNFAQFQLGNKEHFLFLAKHLLGSNENPTLQKFSSAIKEITFDPKSSELIVTCSVLQHMDLVRTLSELIIEFIMVNTALVIKLLVSIA</sequence>
<keyword evidence="2" id="KW-1185">Reference proteome</keyword>
<name>A0ABM9A2P0_9VIBR</name>
<comment type="caution">
    <text evidence="1">The sequence shown here is derived from an EMBL/GenBank/DDBJ whole genome shotgun (WGS) entry which is preliminary data.</text>
</comment>
<proteinExistence type="predicted"/>
<dbReference type="RefSeq" id="WP_237360899.1">
    <property type="nucleotide sequence ID" value="NZ_CAKLDM010000002.1"/>
</dbReference>
<dbReference type="NCBIfam" id="NF041246">
    <property type="entry name" value="T6SS_IglH_TssF"/>
    <property type="match status" value="1"/>
</dbReference>
<dbReference type="Proteomes" id="UP000838748">
    <property type="component" value="Unassembled WGS sequence"/>
</dbReference>
<protein>
    <submittedName>
        <fullName evidence="1">Uncharacterized protein</fullName>
    </submittedName>
</protein>
<organism evidence="1 2">
    <name type="scientific">Vibrio marisflavi CECT 7928</name>
    <dbReference type="NCBI Taxonomy" id="634439"/>
    <lineage>
        <taxon>Bacteria</taxon>
        <taxon>Pseudomonadati</taxon>
        <taxon>Pseudomonadota</taxon>
        <taxon>Gammaproteobacteria</taxon>
        <taxon>Vibrionales</taxon>
        <taxon>Vibrionaceae</taxon>
        <taxon>Vibrio</taxon>
    </lineage>
</organism>
<dbReference type="EMBL" id="CAKLDM010000002">
    <property type="protein sequence ID" value="CAH0538619.1"/>
    <property type="molecule type" value="Genomic_DNA"/>
</dbReference>
<reference evidence="1" key="1">
    <citation type="submission" date="2021-11" db="EMBL/GenBank/DDBJ databases">
        <authorList>
            <person name="Rodrigo-Torres L."/>
            <person name="Arahal R. D."/>
            <person name="Lucena T."/>
        </authorList>
    </citation>
    <scope>NUCLEOTIDE SEQUENCE</scope>
    <source>
        <strain evidence="1">CECT 7928</strain>
    </source>
</reference>
<gene>
    <name evidence="1" type="ORF">VMF7928_01550</name>
</gene>
<accession>A0ABM9A2P0</accession>
<evidence type="ECO:0000313" key="1">
    <source>
        <dbReference type="EMBL" id="CAH0538619.1"/>
    </source>
</evidence>